<dbReference type="OrthoDB" id="6398515at2"/>
<proteinExistence type="predicted"/>
<evidence type="ECO:0000313" key="1">
    <source>
        <dbReference type="EMBL" id="TKB48910.1"/>
    </source>
</evidence>
<keyword evidence="2" id="KW-1185">Reference proteome</keyword>
<name>A0A4U1BEY8_9GAMM</name>
<reference evidence="1 2" key="1">
    <citation type="submission" date="2019-04" db="EMBL/GenBank/DDBJ databases">
        <authorList>
            <person name="Hwang J.C."/>
        </authorList>
    </citation>
    <scope>NUCLEOTIDE SEQUENCE [LARGE SCALE GENOMIC DNA]</scope>
    <source>
        <strain evidence="1 2">IMCC35001</strain>
    </source>
</reference>
<organism evidence="1 2">
    <name type="scientific">Ferrimonas sediminicola</name>
    <dbReference type="NCBI Taxonomy" id="2569538"/>
    <lineage>
        <taxon>Bacteria</taxon>
        <taxon>Pseudomonadati</taxon>
        <taxon>Pseudomonadota</taxon>
        <taxon>Gammaproteobacteria</taxon>
        <taxon>Alteromonadales</taxon>
        <taxon>Ferrimonadaceae</taxon>
        <taxon>Ferrimonas</taxon>
    </lineage>
</organism>
<dbReference type="Proteomes" id="UP000305674">
    <property type="component" value="Unassembled WGS sequence"/>
</dbReference>
<comment type="caution">
    <text evidence="1">The sequence shown here is derived from an EMBL/GenBank/DDBJ whole genome shotgun (WGS) entry which is preliminary data.</text>
</comment>
<dbReference type="AlphaFoldDB" id="A0A4U1BEY8"/>
<dbReference type="Pfam" id="PF10722">
    <property type="entry name" value="YbjN"/>
    <property type="match status" value="1"/>
</dbReference>
<accession>A0A4U1BEY8</accession>
<evidence type="ECO:0000313" key="2">
    <source>
        <dbReference type="Proteomes" id="UP000305674"/>
    </source>
</evidence>
<dbReference type="InterPro" id="IPR019660">
    <property type="entry name" value="Put_sensory_transdc_reg_YbjN"/>
</dbReference>
<dbReference type="RefSeq" id="WP_136853103.1">
    <property type="nucleotide sequence ID" value="NZ_SWCI01000005.1"/>
</dbReference>
<gene>
    <name evidence="1" type="ORF">FCL40_09725</name>
</gene>
<dbReference type="EMBL" id="SWCI01000005">
    <property type="protein sequence ID" value="TKB48910.1"/>
    <property type="molecule type" value="Genomic_DNA"/>
</dbReference>
<sequence>MPQISQPGHADIHRWLEAMQMEFYLCGACDGFHLTKMQELPGVFDSKLELIEEQGLLQFSTSMELRPATLFKLHSELGELNNRHNELKIFIELMDDTLPKLVITTHVRTAAGLSEAQFADFVGYHSEVKIQLLRWLHDQGYALPDEVEEEQPSAPEIELSQQTLLH</sequence>
<protein>
    <submittedName>
        <fullName evidence="1">YbjN domain-containing protein</fullName>
    </submittedName>
</protein>